<gene>
    <name evidence="2" type="ORF">CSW57_14875</name>
</gene>
<keyword evidence="1" id="KW-0472">Membrane</keyword>
<evidence type="ECO:0000313" key="2">
    <source>
        <dbReference type="EMBL" id="PHV65121.1"/>
    </source>
</evidence>
<reference evidence="2 3" key="1">
    <citation type="submission" date="2017-10" db="EMBL/GenBank/DDBJ databases">
        <title>The draft genome sequence of Williamsia sp. BULT 1.1 isolated from the semi-arid grassland soils from South Africa.</title>
        <authorList>
            <person name="Kabwe M.H."/>
            <person name="Govender N."/>
            <person name="Mutseka Lunga P."/>
            <person name="Vikram S."/>
            <person name="Makhalanyane T.P."/>
        </authorList>
    </citation>
    <scope>NUCLEOTIDE SEQUENCE [LARGE SCALE GENOMIC DNA]</scope>
    <source>
        <strain evidence="2 3">BULT 1.1</strain>
    </source>
</reference>
<evidence type="ECO:0000313" key="3">
    <source>
        <dbReference type="Proteomes" id="UP000225108"/>
    </source>
</evidence>
<dbReference type="Proteomes" id="UP000225108">
    <property type="component" value="Unassembled WGS sequence"/>
</dbReference>
<name>A0A2G3PH28_WILMA</name>
<sequence>MTPPDPIPPRPRPARPDIRIEPLHEPIPDERPRVLDIAAVIWLLTLAALVVTAAMVGFDQADVRAELTRSLAEDNLSATPDELADTVKIAMIASGVVAFLVLACGLFGIIRLRDRIPSSRSLLVTIGVVAVVGAVAFWTVIDPARDVLGAAAGWLPLAVAAGAAVATALLFAPAISRWLRAAPIRR</sequence>
<feature type="transmembrane region" description="Helical" evidence="1">
    <location>
        <begin position="34"/>
        <end position="58"/>
    </location>
</feature>
<dbReference type="AlphaFoldDB" id="A0A2G3PH28"/>
<feature type="transmembrane region" description="Helical" evidence="1">
    <location>
        <begin position="153"/>
        <end position="176"/>
    </location>
</feature>
<proteinExistence type="predicted"/>
<feature type="transmembrane region" description="Helical" evidence="1">
    <location>
        <begin position="89"/>
        <end position="110"/>
    </location>
</feature>
<organism evidence="2 3">
    <name type="scientific">Williamsia marianensis</name>
    <dbReference type="NCBI Taxonomy" id="85044"/>
    <lineage>
        <taxon>Bacteria</taxon>
        <taxon>Bacillati</taxon>
        <taxon>Actinomycetota</taxon>
        <taxon>Actinomycetes</taxon>
        <taxon>Mycobacteriales</taxon>
        <taxon>Nocardiaceae</taxon>
        <taxon>Williamsia</taxon>
    </lineage>
</organism>
<dbReference type="RefSeq" id="WP_099383546.1">
    <property type="nucleotide sequence ID" value="NZ_PEBD01000010.1"/>
</dbReference>
<evidence type="ECO:0000256" key="1">
    <source>
        <dbReference type="SAM" id="Phobius"/>
    </source>
</evidence>
<accession>A0A2G3PH28</accession>
<protein>
    <submittedName>
        <fullName evidence="2">Uncharacterized protein</fullName>
    </submittedName>
</protein>
<keyword evidence="1" id="KW-1133">Transmembrane helix</keyword>
<comment type="caution">
    <text evidence="2">The sequence shown here is derived from an EMBL/GenBank/DDBJ whole genome shotgun (WGS) entry which is preliminary data.</text>
</comment>
<keyword evidence="1" id="KW-0812">Transmembrane</keyword>
<dbReference type="EMBL" id="PEBD01000010">
    <property type="protein sequence ID" value="PHV65121.1"/>
    <property type="molecule type" value="Genomic_DNA"/>
</dbReference>
<feature type="transmembrane region" description="Helical" evidence="1">
    <location>
        <begin position="122"/>
        <end position="141"/>
    </location>
</feature>